<feature type="compositionally biased region" description="Basic residues" evidence="1">
    <location>
        <begin position="8"/>
        <end position="25"/>
    </location>
</feature>
<accession>A0A9W9LVU1</accession>
<dbReference type="EMBL" id="JAPQKO010000002">
    <property type="protein sequence ID" value="KAJ5179921.1"/>
    <property type="molecule type" value="Genomic_DNA"/>
</dbReference>
<comment type="caution">
    <text evidence="2">The sequence shown here is derived from an EMBL/GenBank/DDBJ whole genome shotgun (WGS) entry which is preliminary data.</text>
</comment>
<reference evidence="2" key="2">
    <citation type="journal article" date="2023" name="IMA Fungus">
        <title>Comparative genomic study of the Penicillium genus elucidates a diverse pangenome and 15 lateral gene transfer events.</title>
        <authorList>
            <person name="Petersen C."/>
            <person name="Sorensen T."/>
            <person name="Nielsen M.R."/>
            <person name="Sondergaard T.E."/>
            <person name="Sorensen J.L."/>
            <person name="Fitzpatrick D.A."/>
            <person name="Frisvad J.C."/>
            <person name="Nielsen K.L."/>
        </authorList>
    </citation>
    <scope>NUCLEOTIDE SEQUENCE</scope>
    <source>
        <strain evidence="2">IBT 21917</strain>
    </source>
</reference>
<proteinExistence type="predicted"/>
<feature type="region of interest" description="Disordered" evidence="1">
    <location>
        <begin position="1"/>
        <end position="74"/>
    </location>
</feature>
<name>A0A9W9LVU1_9EURO</name>
<evidence type="ECO:0000313" key="2">
    <source>
        <dbReference type="EMBL" id="KAJ5179921.1"/>
    </source>
</evidence>
<organism evidence="2 3">
    <name type="scientific">Penicillium capsulatum</name>
    <dbReference type="NCBI Taxonomy" id="69766"/>
    <lineage>
        <taxon>Eukaryota</taxon>
        <taxon>Fungi</taxon>
        <taxon>Dikarya</taxon>
        <taxon>Ascomycota</taxon>
        <taxon>Pezizomycotina</taxon>
        <taxon>Eurotiomycetes</taxon>
        <taxon>Eurotiomycetidae</taxon>
        <taxon>Eurotiales</taxon>
        <taxon>Aspergillaceae</taxon>
        <taxon>Penicillium</taxon>
    </lineage>
</organism>
<gene>
    <name evidence="2" type="ORF">N7492_003131</name>
</gene>
<dbReference type="Proteomes" id="UP001146351">
    <property type="component" value="Unassembled WGS sequence"/>
</dbReference>
<reference evidence="2" key="1">
    <citation type="submission" date="2022-11" db="EMBL/GenBank/DDBJ databases">
        <authorList>
            <person name="Petersen C."/>
        </authorList>
    </citation>
    <scope>NUCLEOTIDE SEQUENCE</scope>
    <source>
        <strain evidence="2">IBT 21917</strain>
    </source>
</reference>
<evidence type="ECO:0000256" key="1">
    <source>
        <dbReference type="SAM" id="MobiDB-lite"/>
    </source>
</evidence>
<evidence type="ECO:0000313" key="3">
    <source>
        <dbReference type="Proteomes" id="UP001146351"/>
    </source>
</evidence>
<keyword evidence="3" id="KW-1185">Reference proteome</keyword>
<sequence>MARDRGAHRYPRVWPATKRKPRRDKVRASNAKQAKPTDANPPPASPPLNRRRIQNDSEISALDLGPSFSEHSSQPFHIQNRVTDASQYAKSRMVNPYDLESALLAVLASEDGKARQPSRTRYPEHRAETSNGMPGTDVLSKKSCQQSCQSDNACAFASTTYAPDPTPLEQPLVSTNGNVPDHDYSYGFINGTTRVSSTGIIPSASTSTPSLPQSFPFQGLPISPQDFPPTVDREILHTQNEDLIRYEQSLELFPGVQVEDHTPDEGDG</sequence>
<protein>
    <submittedName>
        <fullName evidence="2">Uncharacterized protein</fullName>
    </submittedName>
</protein>
<feature type="region of interest" description="Disordered" evidence="1">
    <location>
        <begin position="110"/>
        <end position="138"/>
    </location>
</feature>
<dbReference type="AlphaFoldDB" id="A0A9W9LVU1"/>